<dbReference type="RefSeq" id="XP_028531196.1">
    <property type="nucleotide sequence ID" value="XM_028676045.1"/>
</dbReference>
<gene>
    <name evidence="1" type="ORF">PRELSG_0029700</name>
</gene>
<evidence type="ECO:0000313" key="2">
    <source>
        <dbReference type="Proteomes" id="UP000220158"/>
    </source>
</evidence>
<name>A0A1J1GK98_PLARL</name>
<reference evidence="1 2" key="1">
    <citation type="submission" date="2015-04" db="EMBL/GenBank/DDBJ databases">
        <authorList>
            <consortium name="Pathogen Informatics"/>
        </authorList>
    </citation>
    <scope>NUCLEOTIDE SEQUENCE [LARGE SCALE GENOMIC DNA]</scope>
    <source>
        <strain evidence="1 2">SGS1</strain>
    </source>
</reference>
<dbReference type="KEGG" id="prel:PRELSG_0029700"/>
<protein>
    <submittedName>
        <fullName evidence="1">Uncharacterized protein</fullName>
    </submittedName>
</protein>
<organism evidence="1 2">
    <name type="scientific">Plasmodium relictum</name>
    <dbReference type="NCBI Taxonomy" id="85471"/>
    <lineage>
        <taxon>Eukaryota</taxon>
        <taxon>Sar</taxon>
        <taxon>Alveolata</taxon>
        <taxon>Apicomplexa</taxon>
        <taxon>Aconoidasida</taxon>
        <taxon>Haemosporida</taxon>
        <taxon>Plasmodiidae</taxon>
        <taxon>Plasmodium</taxon>
        <taxon>Plasmodium (Haemamoeba)</taxon>
    </lineage>
</organism>
<accession>A0A1J1GK98</accession>
<evidence type="ECO:0000313" key="1">
    <source>
        <dbReference type="EMBL" id="CRG84904.1"/>
    </source>
</evidence>
<dbReference type="VEuPathDB" id="PlasmoDB:PRELSG_0029700"/>
<proteinExistence type="predicted"/>
<sequence length="252" mass="30463">MDDNISESFSSLALREPTMSTSNTRDAMVNTDITHLHFNYFSPIDILNSTSEEIANNILKEFLKGPIVDENDIKESEFYMTDYIESLLLDHYGYILEAHTKYIYALISYKIERIYMKETSNLELGDWVHKCFMLMDENEKERSFMWNKLVDKTNYIISQNIWFDSVNDDKKDQIIEKCHSIIREKWLELEEKEITEFLSMLKRKLRFTFFVYYFRKARKLWEQQEKQIMKILLEYLDSVEKEIIENNQKEHN</sequence>
<dbReference type="AlphaFoldDB" id="A0A1J1GK98"/>
<dbReference type="EMBL" id="CVMU01000315">
    <property type="protein sequence ID" value="CRG84904.1"/>
    <property type="molecule type" value="Genomic_DNA"/>
</dbReference>
<dbReference type="Proteomes" id="UP000220158">
    <property type="component" value="Unassembled WGS sequence"/>
</dbReference>
<dbReference type="GeneID" id="39734227"/>
<keyword evidence="2" id="KW-1185">Reference proteome</keyword>